<organism evidence="1 2">
    <name type="scientific">Parasphingopyxis lamellibrachiae</name>
    <dbReference type="NCBI Taxonomy" id="680125"/>
    <lineage>
        <taxon>Bacteria</taxon>
        <taxon>Pseudomonadati</taxon>
        <taxon>Pseudomonadota</taxon>
        <taxon>Alphaproteobacteria</taxon>
        <taxon>Sphingomonadales</taxon>
        <taxon>Sphingomonadaceae</taxon>
        <taxon>Parasphingopyxis</taxon>
    </lineage>
</organism>
<dbReference type="AlphaFoldDB" id="A0A3D9FGZ5"/>
<dbReference type="OrthoDB" id="4119964at2"/>
<accession>A0A3D9FGZ5</accession>
<evidence type="ECO:0000313" key="2">
    <source>
        <dbReference type="Proteomes" id="UP000256310"/>
    </source>
</evidence>
<comment type="caution">
    <text evidence="1">The sequence shown here is derived from an EMBL/GenBank/DDBJ whole genome shotgun (WGS) entry which is preliminary data.</text>
</comment>
<keyword evidence="2" id="KW-1185">Reference proteome</keyword>
<evidence type="ECO:0000313" key="1">
    <source>
        <dbReference type="EMBL" id="RED17070.1"/>
    </source>
</evidence>
<dbReference type="Proteomes" id="UP000256310">
    <property type="component" value="Unassembled WGS sequence"/>
</dbReference>
<name>A0A3D9FGZ5_9SPHN</name>
<reference evidence="1 2" key="1">
    <citation type="submission" date="2018-07" db="EMBL/GenBank/DDBJ databases">
        <title>Genomic Encyclopedia of Type Strains, Phase IV (KMG-IV): sequencing the most valuable type-strain genomes for metagenomic binning, comparative biology and taxonomic classification.</title>
        <authorList>
            <person name="Goeker M."/>
        </authorList>
    </citation>
    <scope>NUCLEOTIDE SEQUENCE [LARGE SCALE GENOMIC DNA]</scope>
    <source>
        <strain evidence="1 2">DSM 26725</strain>
    </source>
</reference>
<evidence type="ECO:0008006" key="3">
    <source>
        <dbReference type="Google" id="ProtNLM"/>
    </source>
</evidence>
<protein>
    <recommendedName>
        <fullName evidence="3">DUF2971 family protein</fullName>
    </recommendedName>
</protein>
<sequence>MTLVYHFTKERWARQAVINKRLKIARIADLNDPFELMGLRVRDKRTRQAFLSWKDEMNRRYGILCFSRNWQSPLLWSHYADRHRGICLGLEVRSDYLKSIKYQKTRKDFRNEALDEKLLDYLLFTKFHEWSYEDELRLCSRLETPDSTDDQYYSELNEDIRLREIIIGPLNELRRADILSDLEKAKIPPGKIRLIKARLAHKSFAIVRDKRGLI</sequence>
<dbReference type="EMBL" id="QRDP01000004">
    <property type="protein sequence ID" value="RED17070.1"/>
    <property type="molecule type" value="Genomic_DNA"/>
</dbReference>
<dbReference type="RefSeq" id="WP_116236391.1">
    <property type="nucleotide sequence ID" value="NZ_QRDP01000004.1"/>
</dbReference>
<proteinExistence type="predicted"/>
<gene>
    <name evidence="1" type="ORF">DFR46_2105</name>
</gene>